<dbReference type="InterPro" id="IPR002711">
    <property type="entry name" value="HNH"/>
</dbReference>
<dbReference type="CDD" id="cd00085">
    <property type="entry name" value="HNHc"/>
    <property type="match status" value="1"/>
</dbReference>
<dbReference type="GO" id="GO:0008270">
    <property type="term" value="F:zinc ion binding"/>
    <property type="evidence" value="ECO:0007669"/>
    <property type="project" value="InterPro"/>
</dbReference>
<dbReference type="InterPro" id="IPR003615">
    <property type="entry name" value="HNH_nuc"/>
</dbReference>
<organism evidence="2 3">
    <name type="scientific">Neobacillus notoginsengisoli</name>
    <dbReference type="NCBI Taxonomy" id="1578198"/>
    <lineage>
        <taxon>Bacteria</taxon>
        <taxon>Bacillati</taxon>
        <taxon>Bacillota</taxon>
        <taxon>Bacilli</taxon>
        <taxon>Bacillales</taxon>
        <taxon>Bacillaceae</taxon>
        <taxon>Neobacillus</taxon>
    </lineage>
</organism>
<protein>
    <submittedName>
        <fullName evidence="2">HNH endonuclease</fullName>
    </submittedName>
</protein>
<name>A0A417YSC3_9BACI</name>
<keyword evidence="2" id="KW-0378">Hydrolase</keyword>
<keyword evidence="2" id="KW-0255">Endonuclease</keyword>
<sequence>MASPISIYKNTDLLFEAKNIQEAARFLAEHFNSSKYKYYDHIERGYVYYIPYYHGEDEYRFVAPKEIALNRRKELEERGHKNARRIWLMPANPYDYDVEGAFSYYDTIDWKRSFNYENGDILFIYVSGNVRKVRYKVEVIEGIVKENDIIYDKQFWLDEEKFKKSEEYDYTRIRLLDEIDTPELSLTKLREYGLKGNIQGSMKLNGELRDYIMSFFEHDLTEGYYPEEVSEALEEGKRKTINVNIYERNPLARKQCIDYYGIQCQICDFNFEKKYGEVGKDFIHVHHIVPLHEIQGDYKVDPKKDLIPVCPNCHAMLHRKENGVYLSVGQLRERIKNL</sequence>
<dbReference type="InterPro" id="IPR015947">
    <property type="entry name" value="PUA-like_sf"/>
</dbReference>
<accession>A0A417YSC3</accession>
<dbReference type="AlphaFoldDB" id="A0A417YSC3"/>
<evidence type="ECO:0000313" key="3">
    <source>
        <dbReference type="Proteomes" id="UP000284416"/>
    </source>
</evidence>
<dbReference type="Proteomes" id="UP000284416">
    <property type="component" value="Unassembled WGS sequence"/>
</dbReference>
<evidence type="ECO:0000313" key="2">
    <source>
        <dbReference type="EMBL" id="RHW38191.1"/>
    </source>
</evidence>
<dbReference type="GO" id="GO:0004519">
    <property type="term" value="F:endonuclease activity"/>
    <property type="evidence" value="ECO:0007669"/>
    <property type="project" value="UniProtKB-KW"/>
</dbReference>
<dbReference type="EMBL" id="QWEG01000009">
    <property type="protein sequence ID" value="RHW38191.1"/>
    <property type="molecule type" value="Genomic_DNA"/>
</dbReference>
<reference evidence="2 3" key="1">
    <citation type="journal article" date="2017" name="Int. J. Syst. Evol. Microbiol.">
        <title>Bacillus notoginsengisoli sp. nov., a novel bacterium isolated from the rhizosphere of Panax notoginseng.</title>
        <authorList>
            <person name="Zhang M.Y."/>
            <person name="Cheng J."/>
            <person name="Cai Y."/>
            <person name="Zhang T.Y."/>
            <person name="Wu Y.Y."/>
            <person name="Manikprabhu D."/>
            <person name="Li W.J."/>
            <person name="Zhang Y.X."/>
        </authorList>
    </citation>
    <scope>NUCLEOTIDE SEQUENCE [LARGE SCALE GENOMIC DNA]</scope>
    <source>
        <strain evidence="2 3">JCM 30743</strain>
    </source>
</reference>
<keyword evidence="3" id="KW-1185">Reference proteome</keyword>
<dbReference type="Pfam" id="PF01844">
    <property type="entry name" value="HNH"/>
    <property type="match status" value="1"/>
</dbReference>
<dbReference type="OrthoDB" id="9779761at2"/>
<evidence type="ECO:0000259" key="1">
    <source>
        <dbReference type="Pfam" id="PF01844"/>
    </source>
</evidence>
<gene>
    <name evidence="2" type="ORF">D1B31_15470</name>
</gene>
<comment type="caution">
    <text evidence="2">The sequence shown here is derived from an EMBL/GenBank/DDBJ whole genome shotgun (WGS) entry which is preliminary data.</text>
</comment>
<dbReference type="SUPFAM" id="SSF88697">
    <property type="entry name" value="PUA domain-like"/>
    <property type="match status" value="1"/>
</dbReference>
<proteinExistence type="predicted"/>
<feature type="domain" description="HNH" evidence="1">
    <location>
        <begin position="264"/>
        <end position="319"/>
    </location>
</feature>
<keyword evidence="2" id="KW-0540">Nuclease</keyword>
<dbReference type="GO" id="GO:0003676">
    <property type="term" value="F:nucleic acid binding"/>
    <property type="evidence" value="ECO:0007669"/>
    <property type="project" value="InterPro"/>
</dbReference>